<evidence type="ECO:0000259" key="4">
    <source>
        <dbReference type="Pfam" id="PF05726"/>
    </source>
</evidence>
<comment type="caution">
    <text evidence="5">The sequence shown here is derived from an EMBL/GenBank/DDBJ whole genome shotgun (WGS) entry which is preliminary data.</text>
</comment>
<keyword evidence="6" id="KW-1185">Reference proteome</keyword>
<gene>
    <name evidence="5" type="ORF">OO013_06545</name>
</gene>
<evidence type="ECO:0000256" key="2">
    <source>
        <dbReference type="RuleBase" id="RU003457"/>
    </source>
</evidence>
<evidence type="ECO:0000313" key="6">
    <source>
        <dbReference type="Proteomes" id="UP001209885"/>
    </source>
</evidence>
<dbReference type="PANTHER" id="PTHR43594">
    <property type="entry name" value="QUERCETIN 2,3-DIOXYGENASE"/>
    <property type="match status" value="1"/>
</dbReference>
<evidence type="ECO:0000259" key="3">
    <source>
        <dbReference type="Pfam" id="PF02678"/>
    </source>
</evidence>
<accession>A0ABT3RNZ7</accession>
<dbReference type="InterPro" id="IPR008778">
    <property type="entry name" value="Pirin_C_dom"/>
</dbReference>
<dbReference type="PANTHER" id="PTHR43594:SF1">
    <property type="entry name" value="QUERCETIN 2,3-DIOXYGENASE PA2418-RELATED"/>
    <property type="match status" value="1"/>
</dbReference>
<dbReference type="InterPro" id="IPR012093">
    <property type="entry name" value="Pirin"/>
</dbReference>
<sequence length="286" mass="32569">MEKERPIEYKVSALKTRVGNHPILQAFPQPGMDHANPFLLLHHLKIERQSGDHPLLYVPPHPHRGFCPVSLVFDGAVEHRDSLGNDEIIDEGGVQWITAGKGIIHSEKEALNENGKKYCNFQLIQLWINLREQDKLSDPSYLPLTKDQLPKVPFEGRKSKVKLISGNYKSIVGPERRTSDINIFTIESVKGEHLCFDLPHKHQVIVYQLEGVSRIGNEFVEPGDLVYFEPEKGKIKISILESGKILLLSAEQWKEKVVAHGPFVMNREIEIMEAIRDFETGQMGRM</sequence>
<dbReference type="InterPro" id="IPR011051">
    <property type="entry name" value="RmlC_Cupin_sf"/>
</dbReference>
<proteinExistence type="inferred from homology"/>
<evidence type="ECO:0000313" key="5">
    <source>
        <dbReference type="EMBL" id="MCX2743516.1"/>
    </source>
</evidence>
<reference evidence="5 6" key="1">
    <citation type="submission" date="2022-11" db="EMBL/GenBank/DDBJ databases">
        <title>The characterization of three novel Bacteroidetes species and genomic analysis of their roles in tidal elemental geochemical cycles.</title>
        <authorList>
            <person name="Ma K."/>
        </authorList>
    </citation>
    <scope>NUCLEOTIDE SEQUENCE [LARGE SCALE GENOMIC DNA]</scope>
    <source>
        <strain evidence="5 6">M17</strain>
    </source>
</reference>
<feature type="domain" description="Pirin N-terminal" evidence="3">
    <location>
        <begin position="26"/>
        <end position="128"/>
    </location>
</feature>
<dbReference type="RefSeq" id="WP_266055899.1">
    <property type="nucleotide sequence ID" value="NZ_JAPFQN010000003.1"/>
</dbReference>
<comment type="similarity">
    <text evidence="1 2">Belongs to the pirin family.</text>
</comment>
<dbReference type="EMBL" id="JAPFQN010000003">
    <property type="protein sequence ID" value="MCX2743516.1"/>
    <property type="molecule type" value="Genomic_DNA"/>
</dbReference>
<dbReference type="InterPro" id="IPR014710">
    <property type="entry name" value="RmlC-like_jellyroll"/>
</dbReference>
<organism evidence="5 6">
    <name type="scientific">Mangrovivirga halotolerans</name>
    <dbReference type="NCBI Taxonomy" id="2993936"/>
    <lineage>
        <taxon>Bacteria</taxon>
        <taxon>Pseudomonadati</taxon>
        <taxon>Bacteroidota</taxon>
        <taxon>Cytophagia</taxon>
        <taxon>Cytophagales</taxon>
        <taxon>Mangrovivirgaceae</taxon>
        <taxon>Mangrovivirga</taxon>
    </lineage>
</organism>
<feature type="domain" description="Pirin C-terminal" evidence="4">
    <location>
        <begin position="190"/>
        <end position="284"/>
    </location>
</feature>
<dbReference type="Proteomes" id="UP001209885">
    <property type="component" value="Unassembled WGS sequence"/>
</dbReference>
<dbReference type="InterPro" id="IPR003829">
    <property type="entry name" value="Pirin_N_dom"/>
</dbReference>
<dbReference type="Pfam" id="PF02678">
    <property type="entry name" value="Pirin"/>
    <property type="match status" value="1"/>
</dbReference>
<dbReference type="CDD" id="cd02909">
    <property type="entry name" value="cupin_pirin_N"/>
    <property type="match status" value="1"/>
</dbReference>
<dbReference type="Pfam" id="PF05726">
    <property type="entry name" value="Pirin_C"/>
    <property type="match status" value="1"/>
</dbReference>
<evidence type="ECO:0000256" key="1">
    <source>
        <dbReference type="ARBA" id="ARBA00008416"/>
    </source>
</evidence>
<dbReference type="PIRSF" id="PIRSF006232">
    <property type="entry name" value="Pirin"/>
    <property type="match status" value="1"/>
</dbReference>
<dbReference type="SUPFAM" id="SSF51182">
    <property type="entry name" value="RmlC-like cupins"/>
    <property type="match status" value="1"/>
</dbReference>
<dbReference type="Gene3D" id="2.60.120.10">
    <property type="entry name" value="Jelly Rolls"/>
    <property type="match status" value="2"/>
</dbReference>
<dbReference type="InterPro" id="IPR053186">
    <property type="entry name" value="QDO-related"/>
</dbReference>
<name>A0ABT3RNZ7_9BACT</name>
<protein>
    <submittedName>
        <fullName evidence="5">Pirin family protein</fullName>
    </submittedName>
</protein>